<feature type="transmembrane region" description="Helical" evidence="6">
    <location>
        <begin position="98"/>
        <end position="117"/>
    </location>
</feature>
<evidence type="ECO:0000313" key="8">
    <source>
        <dbReference type="Proteomes" id="UP001559025"/>
    </source>
</evidence>
<comment type="subcellular location">
    <subcellularLocation>
        <location evidence="1">Cell membrane</location>
        <topology evidence="1">Multi-pass membrane protein</topology>
    </subcellularLocation>
</comment>
<comment type="caution">
    <text evidence="7">The sequence shown here is derived from an EMBL/GenBank/DDBJ whole genome shotgun (WGS) entry which is preliminary data.</text>
</comment>
<keyword evidence="8" id="KW-1185">Reference proteome</keyword>
<organism evidence="7 8">
    <name type="scientific">Neoaquamicrobium sediminum</name>
    <dbReference type="NCBI Taxonomy" id="1849104"/>
    <lineage>
        <taxon>Bacteria</taxon>
        <taxon>Pseudomonadati</taxon>
        <taxon>Pseudomonadota</taxon>
        <taxon>Alphaproteobacteria</taxon>
        <taxon>Hyphomicrobiales</taxon>
        <taxon>Phyllobacteriaceae</taxon>
        <taxon>Neoaquamicrobium</taxon>
    </lineage>
</organism>
<evidence type="ECO:0000256" key="4">
    <source>
        <dbReference type="ARBA" id="ARBA00022989"/>
    </source>
</evidence>
<dbReference type="PANTHER" id="PTHR30482">
    <property type="entry name" value="HIGH-AFFINITY BRANCHED-CHAIN AMINO ACID TRANSPORT SYSTEM PERMEASE"/>
    <property type="match status" value="1"/>
</dbReference>
<reference evidence="7 8" key="1">
    <citation type="submission" date="2024-01" db="EMBL/GenBank/DDBJ databases">
        <title>New evidence supports the origin of RcGTA from prophage.</title>
        <authorList>
            <person name="Xu Y."/>
            <person name="Liu B."/>
            <person name="Chen F."/>
        </authorList>
    </citation>
    <scope>NUCLEOTIDE SEQUENCE [LARGE SCALE GENOMIC DNA]</scope>
    <source>
        <strain evidence="7 8">CBW1107-2</strain>
    </source>
</reference>
<feature type="transmembrane region" description="Helical" evidence="6">
    <location>
        <begin position="168"/>
        <end position="187"/>
    </location>
</feature>
<evidence type="ECO:0000256" key="3">
    <source>
        <dbReference type="ARBA" id="ARBA00022692"/>
    </source>
</evidence>
<sequence length="330" mass="35965">MTNADVNQQPHAWLARQSRWSPLEIAFWLATLLPFYFFPTYLTLASQIAITALFAISVDLILGYAGIVTLGHAMFFGLGAYAAGLLSVYGWGEPISGLLFAAAIAGFAGWLASFVVVRVQHLALIMITLGLGFLTYELANAMTWLTGGTDGLRGIRTWPIFNYFRFDLWGYTAYSYSLAALFLGFLLSRRIVNSSFGLALRGVRENVRRMPAIGSDYRRHLQKIYVISAAIAGTAGGLLAQTTNVVALDALSFQRSADVVVMLILGGTGRLYGAIVGAVIFLVARDQLAGINPQYWYFWIGLLLMFVVLVMPKGILGGLASLAARRRGRG</sequence>
<proteinExistence type="predicted"/>
<evidence type="ECO:0000256" key="2">
    <source>
        <dbReference type="ARBA" id="ARBA00022475"/>
    </source>
</evidence>
<feature type="transmembrane region" description="Helical" evidence="6">
    <location>
        <begin position="259"/>
        <end position="284"/>
    </location>
</feature>
<keyword evidence="5 6" id="KW-0472">Membrane</keyword>
<dbReference type="PANTHER" id="PTHR30482:SF17">
    <property type="entry name" value="ABC TRANSPORTER ATP-BINDING PROTEIN"/>
    <property type="match status" value="1"/>
</dbReference>
<keyword evidence="3 6" id="KW-0812">Transmembrane</keyword>
<evidence type="ECO:0000313" key="7">
    <source>
        <dbReference type="EMBL" id="MEX4006690.1"/>
    </source>
</evidence>
<feature type="transmembrane region" description="Helical" evidence="6">
    <location>
        <begin position="49"/>
        <end position="67"/>
    </location>
</feature>
<feature type="transmembrane region" description="Helical" evidence="6">
    <location>
        <begin position="123"/>
        <end position="147"/>
    </location>
</feature>
<feature type="transmembrane region" description="Helical" evidence="6">
    <location>
        <begin position="224"/>
        <end position="247"/>
    </location>
</feature>
<feature type="transmembrane region" description="Helical" evidence="6">
    <location>
        <begin position="25"/>
        <end position="42"/>
    </location>
</feature>
<accession>A0ABV3WPW6</accession>
<dbReference type="InterPro" id="IPR043428">
    <property type="entry name" value="LivM-like"/>
</dbReference>
<dbReference type="Pfam" id="PF02653">
    <property type="entry name" value="BPD_transp_2"/>
    <property type="match status" value="1"/>
</dbReference>
<keyword evidence="4 6" id="KW-1133">Transmembrane helix</keyword>
<name>A0ABV3WPW6_9HYPH</name>
<evidence type="ECO:0000256" key="1">
    <source>
        <dbReference type="ARBA" id="ARBA00004651"/>
    </source>
</evidence>
<evidence type="ECO:0000256" key="6">
    <source>
        <dbReference type="SAM" id="Phobius"/>
    </source>
</evidence>
<feature type="transmembrane region" description="Helical" evidence="6">
    <location>
        <begin position="296"/>
        <end position="324"/>
    </location>
</feature>
<dbReference type="RefSeq" id="WP_368801941.1">
    <property type="nucleotide sequence ID" value="NZ_JAZHFV010000001.1"/>
</dbReference>
<dbReference type="InterPro" id="IPR001851">
    <property type="entry name" value="ABC_transp_permease"/>
</dbReference>
<keyword evidence="2" id="KW-1003">Cell membrane</keyword>
<protein>
    <submittedName>
        <fullName evidence="7">Branched-chain amino acid ABC transporter permease</fullName>
    </submittedName>
</protein>
<dbReference type="CDD" id="cd06581">
    <property type="entry name" value="TM_PBP1_LivM_like"/>
    <property type="match status" value="1"/>
</dbReference>
<evidence type="ECO:0000256" key="5">
    <source>
        <dbReference type="ARBA" id="ARBA00023136"/>
    </source>
</evidence>
<dbReference type="Proteomes" id="UP001559025">
    <property type="component" value="Unassembled WGS sequence"/>
</dbReference>
<gene>
    <name evidence="7" type="ORF">V1479_05195</name>
</gene>
<dbReference type="EMBL" id="JAZHFV010000001">
    <property type="protein sequence ID" value="MEX4006690.1"/>
    <property type="molecule type" value="Genomic_DNA"/>
</dbReference>